<keyword evidence="1" id="KW-0812">Transmembrane</keyword>
<keyword evidence="1" id="KW-0472">Membrane</keyword>
<evidence type="ECO:0000256" key="1">
    <source>
        <dbReference type="SAM" id="Phobius"/>
    </source>
</evidence>
<organism evidence="2 3">
    <name type="scientific">Catellatospora aurea</name>
    <dbReference type="NCBI Taxonomy" id="1337874"/>
    <lineage>
        <taxon>Bacteria</taxon>
        <taxon>Bacillati</taxon>
        <taxon>Actinomycetota</taxon>
        <taxon>Actinomycetes</taxon>
        <taxon>Micromonosporales</taxon>
        <taxon>Micromonosporaceae</taxon>
        <taxon>Catellatospora</taxon>
    </lineage>
</organism>
<dbReference type="EMBL" id="JBHTAC010000059">
    <property type="protein sequence ID" value="MFC7247568.1"/>
    <property type="molecule type" value="Genomic_DNA"/>
</dbReference>
<feature type="transmembrane region" description="Helical" evidence="1">
    <location>
        <begin position="198"/>
        <end position="221"/>
    </location>
</feature>
<protein>
    <submittedName>
        <fullName evidence="2">Imm1 family immunity protein</fullName>
    </submittedName>
</protein>
<keyword evidence="3" id="KW-1185">Reference proteome</keyword>
<accession>A0ABW2H888</accession>
<sequence length="372" mass="39787">MLAAISVNVLVVLASIALVPEDGNVPTFAVTTASMAVQFYLLRVVMREAGRLHVEREAVYGGAEGSGQPRPGAEFSFGKAAKLVLTDPVLLVLLVILLLLVSALAAPAAWFDVPWLAVAKDATVGVSVVAWLWVFYWPDADGKPSRAKLQFGSAAERWRSRWQQFWPFGLIVVVIAGFAFGFVVMAKVLPTTRISGSGVLLLLSLWTVLFSAVFWVIIRWFEGDSRARPRPIQASARKPERSPVAGPVPVVLGLLTWDEGARSCEMSTAEQLRAQVRRLHLSTVVLPRSAEFVPQSGVPVRISLGGEQSLLVTAPVDGTPAYVVITGPEGPRTAPVVLSDAGRPVYPPSAAISMDVAIDVLGSYCATGQLPG</sequence>
<dbReference type="Proteomes" id="UP001596392">
    <property type="component" value="Unassembled WGS sequence"/>
</dbReference>
<evidence type="ECO:0000313" key="2">
    <source>
        <dbReference type="EMBL" id="MFC7247568.1"/>
    </source>
</evidence>
<dbReference type="RefSeq" id="WP_376810286.1">
    <property type="nucleotide sequence ID" value="NZ_JBHTAC010000059.1"/>
</dbReference>
<proteinExistence type="predicted"/>
<feature type="transmembrane region" description="Helical" evidence="1">
    <location>
        <begin position="27"/>
        <end position="46"/>
    </location>
</feature>
<evidence type="ECO:0000313" key="3">
    <source>
        <dbReference type="Proteomes" id="UP001596392"/>
    </source>
</evidence>
<dbReference type="Pfam" id="PF14430">
    <property type="entry name" value="Imm1"/>
    <property type="match status" value="1"/>
</dbReference>
<comment type="caution">
    <text evidence="2">The sequence shown here is derived from an EMBL/GenBank/DDBJ whole genome shotgun (WGS) entry which is preliminary data.</text>
</comment>
<dbReference type="InterPro" id="IPR025680">
    <property type="entry name" value="DddI"/>
</dbReference>
<reference evidence="3" key="1">
    <citation type="journal article" date="2019" name="Int. J. Syst. Evol. Microbiol.">
        <title>The Global Catalogue of Microorganisms (GCM) 10K type strain sequencing project: providing services to taxonomists for standard genome sequencing and annotation.</title>
        <authorList>
            <consortium name="The Broad Institute Genomics Platform"/>
            <consortium name="The Broad Institute Genome Sequencing Center for Infectious Disease"/>
            <person name="Wu L."/>
            <person name="Ma J."/>
        </authorList>
    </citation>
    <scope>NUCLEOTIDE SEQUENCE [LARGE SCALE GENOMIC DNA]</scope>
    <source>
        <strain evidence="3">CGMCC 1.9106</strain>
    </source>
</reference>
<gene>
    <name evidence="2" type="ORF">ACFQO7_34330</name>
</gene>
<feature type="transmembrane region" description="Helical" evidence="1">
    <location>
        <begin position="122"/>
        <end position="138"/>
    </location>
</feature>
<name>A0ABW2H888_9ACTN</name>
<keyword evidence="1" id="KW-1133">Transmembrane helix</keyword>
<feature type="transmembrane region" description="Helical" evidence="1">
    <location>
        <begin position="89"/>
        <end position="110"/>
    </location>
</feature>
<feature type="transmembrane region" description="Helical" evidence="1">
    <location>
        <begin position="165"/>
        <end position="186"/>
    </location>
</feature>